<name>A0A8S2YLP3_9BILA</name>
<dbReference type="Proteomes" id="UP000681720">
    <property type="component" value="Unassembled WGS sequence"/>
</dbReference>
<organism evidence="1 4">
    <name type="scientific">Rotaria magnacalcarata</name>
    <dbReference type="NCBI Taxonomy" id="392030"/>
    <lineage>
        <taxon>Eukaryota</taxon>
        <taxon>Metazoa</taxon>
        <taxon>Spiralia</taxon>
        <taxon>Gnathifera</taxon>
        <taxon>Rotifera</taxon>
        <taxon>Eurotatoria</taxon>
        <taxon>Bdelloidea</taxon>
        <taxon>Philodinida</taxon>
        <taxon>Philodinidae</taxon>
        <taxon>Rotaria</taxon>
    </lineage>
</organism>
<protein>
    <submittedName>
        <fullName evidence="1">Uncharacterized protein</fullName>
    </submittedName>
</protein>
<proteinExistence type="predicted"/>
<accession>A0A8S2YLP3</accession>
<gene>
    <name evidence="2" type="ORF">BYL167_LOCUS38864</name>
    <name evidence="1" type="ORF">GIL414_LOCUS37309</name>
    <name evidence="3" type="ORF">SMN809_LOCUS40290</name>
</gene>
<comment type="caution">
    <text evidence="1">The sequence shown here is derived from an EMBL/GenBank/DDBJ whole genome shotgun (WGS) entry which is preliminary data.</text>
</comment>
<dbReference type="Proteomes" id="UP000676336">
    <property type="component" value="Unassembled WGS sequence"/>
</dbReference>
<dbReference type="EMBL" id="CAJOBJ010095505">
    <property type="protein sequence ID" value="CAF4562568.1"/>
    <property type="molecule type" value="Genomic_DNA"/>
</dbReference>
<dbReference type="EMBL" id="CAJOBI010110627">
    <property type="protein sequence ID" value="CAF4631115.1"/>
    <property type="molecule type" value="Genomic_DNA"/>
</dbReference>
<evidence type="ECO:0000313" key="1">
    <source>
        <dbReference type="EMBL" id="CAF4562568.1"/>
    </source>
</evidence>
<evidence type="ECO:0000313" key="3">
    <source>
        <dbReference type="EMBL" id="CAF4631115.1"/>
    </source>
</evidence>
<dbReference type="AlphaFoldDB" id="A0A8S2YLP3"/>
<feature type="non-terminal residue" evidence="1">
    <location>
        <position position="71"/>
    </location>
</feature>
<dbReference type="EMBL" id="CAJOBH010092011">
    <property type="protein sequence ID" value="CAF4569882.1"/>
    <property type="molecule type" value="Genomic_DNA"/>
</dbReference>
<dbReference type="Proteomes" id="UP000681967">
    <property type="component" value="Unassembled WGS sequence"/>
</dbReference>
<evidence type="ECO:0000313" key="2">
    <source>
        <dbReference type="EMBL" id="CAF4569882.1"/>
    </source>
</evidence>
<sequence>MDVETYSNINNTFNVLESTITTAMENEHVEHEGYQMISSALSELRQTVIKLFSRLINANKSIEKEFHETKT</sequence>
<evidence type="ECO:0000313" key="4">
    <source>
        <dbReference type="Proteomes" id="UP000681720"/>
    </source>
</evidence>
<reference evidence="1" key="1">
    <citation type="submission" date="2021-02" db="EMBL/GenBank/DDBJ databases">
        <authorList>
            <person name="Nowell W R."/>
        </authorList>
    </citation>
    <scope>NUCLEOTIDE SEQUENCE</scope>
</reference>